<dbReference type="EMBL" id="CP036298">
    <property type="protein sequence ID" value="QDV26157.1"/>
    <property type="molecule type" value="Genomic_DNA"/>
</dbReference>
<evidence type="ECO:0008006" key="6">
    <source>
        <dbReference type="Google" id="ProtNLM"/>
    </source>
</evidence>
<feature type="compositionally biased region" description="Low complexity" evidence="2">
    <location>
        <begin position="511"/>
        <end position="531"/>
    </location>
</feature>
<feature type="compositionally biased region" description="Gly residues" evidence="2">
    <location>
        <begin position="1123"/>
        <end position="1137"/>
    </location>
</feature>
<feature type="coiled-coil region" evidence="1">
    <location>
        <begin position="825"/>
        <end position="901"/>
    </location>
</feature>
<feature type="region of interest" description="Disordered" evidence="2">
    <location>
        <begin position="511"/>
        <end position="535"/>
    </location>
</feature>
<feature type="compositionally biased region" description="Low complexity" evidence="2">
    <location>
        <begin position="1113"/>
        <end position="1122"/>
    </location>
</feature>
<keyword evidence="3" id="KW-1133">Transmembrane helix</keyword>
<feature type="compositionally biased region" description="Polar residues" evidence="2">
    <location>
        <begin position="788"/>
        <end position="810"/>
    </location>
</feature>
<feature type="compositionally biased region" description="Basic and acidic residues" evidence="2">
    <location>
        <begin position="991"/>
        <end position="1002"/>
    </location>
</feature>
<evidence type="ECO:0000313" key="4">
    <source>
        <dbReference type="EMBL" id="QDV26157.1"/>
    </source>
</evidence>
<name>A0A518GC83_9BACT</name>
<feature type="transmembrane region" description="Helical" evidence="3">
    <location>
        <begin position="21"/>
        <end position="43"/>
    </location>
</feature>
<feature type="region of interest" description="Disordered" evidence="2">
    <location>
        <begin position="646"/>
        <end position="669"/>
    </location>
</feature>
<keyword evidence="1" id="KW-0175">Coiled coil</keyword>
<feature type="transmembrane region" description="Helical" evidence="3">
    <location>
        <begin position="55"/>
        <end position="72"/>
    </location>
</feature>
<feature type="region of interest" description="Disordered" evidence="2">
    <location>
        <begin position="768"/>
        <end position="824"/>
    </location>
</feature>
<feature type="region of interest" description="Disordered" evidence="2">
    <location>
        <begin position="991"/>
        <end position="1182"/>
    </location>
</feature>
<evidence type="ECO:0000256" key="3">
    <source>
        <dbReference type="SAM" id="Phobius"/>
    </source>
</evidence>
<feature type="compositionally biased region" description="Low complexity" evidence="2">
    <location>
        <begin position="650"/>
        <end position="669"/>
    </location>
</feature>
<reference evidence="4 5" key="1">
    <citation type="submission" date="2019-02" db="EMBL/GenBank/DDBJ databases">
        <title>Deep-cultivation of Planctomycetes and their phenomic and genomic characterization uncovers novel biology.</title>
        <authorList>
            <person name="Wiegand S."/>
            <person name="Jogler M."/>
            <person name="Boedeker C."/>
            <person name="Pinto D."/>
            <person name="Vollmers J."/>
            <person name="Rivas-Marin E."/>
            <person name="Kohn T."/>
            <person name="Peeters S.H."/>
            <person name="Heuer A."/>
            <person name="Rast P."/>
            <person name="Oberbeckmann S."/>
            <person name="Bunk B."/>
            <person name="Jeske O."/>
            <person name="Meyerdierks A."/>
            <person name="Storesund J.E."/>
            <person name="Kallscheuer N."/>
            <person name="Luecker S."/>
            <person name="Lage O.M."/>
            <person name="Pohl T."/>
            <person name="Merkel B.J."/>
            <person name="Hornburger P."/>
            <person name="Mueller R.-W."/>
            <person name="Bruemmer F."/>
            <person name="Labrenz M."/>
            <person name="Spormann A.M."/>
            <person name="Op den Camp H."/>
            <person name="Overmann J."/>
            <person name="Amann R."/>
            <person name="Jetten M.S.M."/>
            <person name="Mascher T."/>
            <person name="Medema M.H."/>
            <person name="Devos D.P."/>
            <person name="Kaster A.-K."/>
            <person name="Ovreas L."/>
            <person name="Rohde M."/>
            <person name="Galperin M.Y."/>
            <person name="Jogler C."/>
        </authorList>
    </citation>
    <scope>NUCLEOTIDE SEQUENCE [LARGE SCALE GENOMIC DNA]</scope>
    <source>
        <strain evidence="4 5">Q31a</strain>
    </source>
</reference>
<evidence type="ECO:0000313" key="5">
    <source>
        <dbReference type="Proteomes" id="UP000318017"/>
    </source>
</evidence>
<sequence>MDTRLKQRLIEVARRMQSVRRGWCLTAIFLMSAAIAWGIYQVAAAGFAVPAETRWWWLGCTIVAALLAAVLTRPRERQYPQVVQRLERTFPSLNQRLVTATGLRSRTRNGEFGYLERSVISEALQHDRQHVWRTIIPNGRLLVVHATTLIALAAMVLIAVRLWQPEKQLSLQPASIKSVVVPQRTPIITPGNTEVERGSSLIVTARFESDLPDEVWLLQRVKGDAEADVSRISMRRSLNDPVFAAFLYDVREPLEYAVEFDQRRTPDYQVDVFDYPALVRADAVLEYPVYTQQETKTVVDTRRVTAAAGTKLTWQLHLNKPAITAHLLTESGDTHAFAPTASDATVLETTLQLNESIQWTLQLVDRDGRQQAREITLRAKVLPNKPSVIQLTSGGDAVVSPIEEFLVAAKITDDFAVFRSGIGYQFGDSAPVEIEQARTEADEVESAEIKPSRELTLSEMIDFESLNAEPNQFLSYYAWAEDRDVDGQVRRTMSDMYFVEVRPFEEIFRQGEQPSAGEQQQSESESQPQGNEETEELLELQKQIMIATWNVMREAKGERLLGRSAPDLVMLAESQASAIELLEEKGAESNVQGAAEILARATEKMQAAVKVLELSADSLSKTDLSSALASEQAAYQELLRLQSREHEVVRSQQSRSSQSRSQRSQARQQQINELELENQENRYENERLAQDQQSEEQNTVRQVLSRLRELAARQEDINEQLREIEAALQAADSTAERETLEQQLQRLREQQQQMLQDSDELQENLDAQNSPSLEEAQEQMQEIREDMQQASQSLQQGNTSQALSSGTRAAQNLDEMQEEVRQQAAGQFAETMQEMKGRAAELEETQDQIVEQMDRVDAEPSGGLRAPSQESDVAEQLEQQRQRLNELLEQMQTTVEQAEDAEPLLAQRLYDSFRRTEQQQADQRLELTQRLFDRNLAPQARELAGQSVEDLSMLREDIEDASEVVLGNSVDSLRLALDQLERLENDVHRELEEGLGRDDSAERGQTTPRTPQGAADEEEISGDVPGGSPSPVDPSQFDATEGQTPGSAQNSGEGQSAPPQSAPGQEPSQPGQPQQSQPGQEQPSQGQPGQEQPGQGQSGQGQPGQGQPGQGQPGQEQPSQGQPGQGQPGQGQPGLRGGSPNNSGGRTGQPGSGLLGGGASSGENSGQEEWNPNAAPFTGEGFREWSDRLRDVEELVDDPQLRWEATQIRQAARELRGELKRHSAAPQWDELEKMVAQPLADLTHKVSQELMRRVAQKSEIVPIDRDPVPSEFSRSVELYYENLGRSQ</sequence>
<accession>A0A518GC83</accession>
<keyword evidence="5" id="KW-1185">Reference proteome</keyword>
<dbReference type="Proteomes" id="UP000318017">
    <property type="component" value="Chromosome"/>
</dbReference>
<keyword evidence="3" id="KW-0472">Membrane</keyword>
<dbReference type="RefSeq" id="WP_145082098.1">
    <property type="nucleotide sequence ID" value="NZ_CP036298.1"/>
</dbReference>
<gene>
    <name evidence="4" type="ORF">Q31a_45290</name>
</gene>
<feature type="compositionally biased region" description="Low complexity" evidence="2">
    <location>
        <begin position="1022"/>
        <end position="1035"/>
    </location>
</feature>
<evidence type="ECO:0000256" key="1">
    <source>
        <dbReference type="SAM" id="Coils"/>
    </source>
</evidence>
<dbReference type="KEGG" id="ahel:Q31a_45290"/>
<protein>
    <recommendedName>
        <fullName evidence="6">DUF4175 family protein</fullName>
    </recommendedName>
</protein>
<evidence type="ECO:0000256" key="2">
    <source>
        <dbReference type="SAM" id="MobiDB-lite"/>
    </source>
</evidence>
<feature type="compositionally biased region" description="Gly residues" evidence="2">
    <location>
        <begin position="1096"/>
        <end position="1112"/>
    </location>
</feature>
<organism evidence="4 5">
    <name type="scientific">Aureliella helgolandensis</name>
    <dbReference type="NCBI Taxonomy" id="2527968"/>
    <lineage>
        <taxon>Bacteria</taxon>
        <taxon>Pseudomonadati</taxon>
        <taxon>Planctomycetota</taxon>
        <taxon>Planctomycetia</taxon>
        <taxon>Pirellulales</taxon>
        <taxon>Pirellulaceae</taxon>
        <taxon>Aureliella</taxon>
    </lineage>
</organism>
<dbReference type="OrthoDB" id="221248at2"/>
<feature type="transmembrane region" description="Helical" evidence="3">
    <location>
        <begin position="141"/>
        <end position="163"/>
    </location>
</feature>
<feature type="compositionally biased region" description="Polar residues" evidence="2">
    <location>
        <begin position="1037"/>
        <end position="1053"/>
    </location>
</feature>
<keyword evidence="3" id="KW-0812">Transmembrane</keyword>
<feature type="compositionally biased region" description="Low complexity" evidence="2">
    <location>
        <begin position="1054"/>
        <end position="1095"/>
    </location>
</feature>
<feature type="compositionally biased region" description="Gly residues" evidence="2">
    <location>
        <begin position="1145"/>
        <end position="1160"/>
    </location>
</feature>
<proteinExistence type="predicted"/>